<dbReference type="Proteomes" id="UP000093694">
    <property type="component" value="Unassembled WGS sequence"/>
</dbReference>
<evidence type="ECO:0000313" key="5">
    <source>
        <dbReference type="Proteomes" id="UP000093694"/>
    </source>
</evidence>
<feature type="compositionally biased region" description="Basic and acidic residues" evidence="1">
    <location>
        <begin position="1"/>
        <end position="10"/>
    </location>
</feature>
<evidence type="ECO:0000313" key="2">
    <source>
        <dbReference type="EMBL" id="OAA93232.1"/>
    </source>
</evidence>
<dbReference type="AlphaFoldDB" id="A0A162LA04"/>
<name>A0A162LA04_9CLOT</name>
<feature type="compositionally biased region" description="Basic and acidic residues" evidence="1">
    <location>
        <begin position="21"/>
        <end position="34"/>
    </location>
</feature>
<evidence type="ECO:0000313" key="3">
    <source>
        <dbReference type="EMBL" id="OBR95385.1"/>
    </source>
</evidence>
<keyword evidence="5" id="KW-1185">Reference proteome</keyword>
<feature type="region of interest" description="Disordered" evidence="1">
    <location>
        <begin position="1"/>
        <end position="34"/>
    </location>
</feature>
<dbReference type="EMBL" id="LROR01000038">
    <property type="protein sequence ID" value="OBR95385.1"/>
    <property type="molecule type" value="Genomic_DNA"/>
</dbReference>
<protein>
    <submittedName>
        <fullName evidence="2">Uncharacterized protein</fullName>
    </submittedName>
</protein>
<dbReference type="PATRIC" id="fig|1705578.3.peg.568"/>
<accession>A0A162LA04</accession>
<evidence type="ECO:0000313" key="4">
    <source>
        <dbReference type="Proteomes" id="UP000077384"/>
    </source>
</evidence>
<comment type="caution">
    <text evidence="2">The sequence shown here is derived from an EMBL/GenBank/DDBJ whole genome shotgun (WGS) entry which is preliminary data.</text>
</comment>
<dbReference type="RefSeq" id="WP_023161946.1">
    <property type="nucleotide sequence ID" value="NZ_LITQ01000014.1"/>
</dbReference>
<dbReference type="EMBL" id="LITQ01000014">
    <property type="protein sequence ID" value="OAA93232.1"/>
    <property type="molecule type" value="Genomic_DNA"/>
</dbReference>
<evidence type="ECO:0000256" key="1">
    <source>
        <dbReference type="SAM" id="MobiDB-lite"/>
    </source>
</evidence>
<reference evidence="3 5" key="2">
    <citation type="journal article" date="2016" name="Front. Microbiol.">
        <title>Industrial Acetogenic Biocatalysts: A Comparative Metabolic and Genomic Analysis.</title>
        <authorList>
            <person name="Bengelsdorf F."/>
            <person name="Poehlein A."/>
            <person name="Sonja S."/>
            <person name="Erz C."/>
            <person name="Hummel T."/>
            <person name="Hoffmeister S."/>
            <person name="Daniel R."/>
            <person name="Durre P."/>
        </authorList>
    </citation>
    <scope>NUCLEOTIDE SEQUENCE [LARGE SCALE GENOMIC DNA]</scope>
    <source>
        <strain evidence="3 5">PTA-10522</strain>
    </source>
</reference>
<dbReference type="Proteomes" id="UP000077384">
    <property type="component" value="Unassembled WGS sequence"/>
</dbReference>
<reference evidence="2 4" key="1">
    <citation type="journal article" date="2015" name="Biotechnol. Bioeng.">
        <title>Genome sequence and phenotypic characterization of Caulobacter segnis.</title>
        <authorList>
            <person name="Patel S."/>
            <person name="Fletcher B."/>
            <person name="Scott D.C."/>
            <person name="Ely B."/>
        </authorList>
    </citation>
    <scope>NUCLEOTIDE SEQUENCE [LARGE SCALE GENOMIC DNA]</scope>
    <source>
        <strain evidence="2 4">PS02</strain>
    </source>
</reference>
<sequence length="48" mass="5631">MSDNSLDEKKKKAREMLISGKTDKEIKDETGLRPKEISRIQQEITKHF</sequence>
<gene>
    <name evidence="3" type="ORF">CLCOS_17090</name>
    <name evidence="2" type="ORF">WX73_00184</name>
</gene>
<proteinExistence type="predicted"/>
<organism evidence="2 4">
    <name type="scientific">Clostridium coskatii</name>
    <dbReference type="NCBI Taxonomy" id="1705578"/>
    <lineage>
        <taxon>Bacteria</taxon>
        <taxon>Bacillati</taxon>
        <taxon>Bacillota</taxon>
        <taxon>Clostridia</taxon>
        <taxon>Eubacteriales</taxon>
        <taxon>Clostridiaceae</taxon>
        <taxon>Clostridium</taxon>
    </lineage>
</organism>